<evidence type="ECO:0008006" key="3">
    <source>
        <dbReference type="Google" id="ProtNLM"/>
    </source>
</evidence>
<evidence type="ECO:0000313" key="1">
    <source>
        <dbReference type="EMBL" id="KAL0114526.1"/>
    </source>
</evidence>
<accession>A0AAW2FJI9</accession>
<keyword evidence="2" id="KW-1185">Reference proteome</keyword>
<comment type="caution">
    <text evidence="1">The sequence shown here is derived from an EMBL/GenBank/DDBJ whole genome shotgun (WGS) entry which is preliminary data.</text>
</comment>
<evidence type="ECO:0000313" key="2">
    <source>
        <dbReference type="Proteomes" id="UP001430953"/>
    </source>
</evidence>
<gene>
    <name evidence="1" type="ORF">PUN28_011663</name>
</gene>
<dbReference type="Proteomes" id="UP001430953">
    <property type="component" value="Unassembled WGS sequence"/>
</dbReference>
<protein>
    <recommendedName>
        <fullName evidence="3">Secreted protein</fullName>
    </recommendedName>
</protein>
<dbReference type="EMBL" id="JADYXP020000011">
    <property type="protein sequence ID" value="KAL0114526.1"/>
    <property type="molecule type" value="Genomic_DNA"/>
</dbReference>
<reference evidence="1 2" key="1">
    <citation type="submission" date="2023-03" db="EMBL/GenBank/DDBJ databases">
        <title>High recombination rates correlate with genetic variation in Cardiocondyla obscurior ants.</title>
        <authorList>
            <person name="Errbii M."/>
        </authorList>
    </citation>
    <scope>NUCLEOTIDE SEQUENCE [LARGE SCALE GENOMIC DNA]</scope>
    <source>
        <strain evidence="1">Alpha-2009</strain>
        <tissue evidence="1">Whole body</tissue>
    </source>
</reference>
<proteinExistence type="predicted"/>
<organism evidence="1 2">
    <name type="scientific">Cardiocondyla obscurior</name>
    <dbReference type="NCBI Taxonomy" id="286306"/>
    <lineage>
        <taxon>Eukaryota</taxon>
        <taxon>Metazoa</taxon>
        <taxon>Ecdysozoa</taxon>
        <taxon>Arthropoda</taxon>
        <taxon>Hexapoda</taxon>
        <taxon>Insecta</taxon>
        <taxon>Pterygota</taxon>
        <taxon>Neoptera</taxon>
        <taxon>Endopterygota</taxon>
        <taxon>Hymenoptera</taxon>
        <taxon>Apocrita</taxon>
        <taxon>Aculeata</taxon>
        <taxon>Formicoidea</taxon>
        <taxon>Formicidae</taxon>
        <taxon>Myrmicinae</taxon>
        <taxon>Cardiocondyla</taxon>
    </lineage>
</organism>
<sequence>MEYIIASSCVLLTTTLFPNRSFTLRFSRNKSYHLPLVSSSYEFYVTRKSRTQNTRHSRNSSRFCEF</sequence>
<dbReference type="AlphaFoldDB" id="A0AAW2FJI9"/>
<name>A0AAW2FJI9_9HYME</name>